<comment type="caution">
    <text evidence="2">The sequence shown here is derived from an EMBL/GenBank/DDBJ whole genome shotgun (WGS) entry which is preliminary data.</text>
</comment>
<dbReference type="PANTHER" id="PTHR31045:SF29">
    <property type="entry name" value="ALPHA-BARBATENE SYNTHASE-RELATED"/>
    <property type="match status" value="1"/>
</dbReference>
<keyword evidence="3" id="KW-1185">Reference proteome</keyword>
<dbReference type="InterPro" id="IPR008930">
    <property type="entry name" value="Terpenoid_cyclase/PrenylTrfase"/>
</dbReference>
<dbReference type="InterPro" id="IPR001906">
    <property type="entry name" value="Terpene_synth_N"/>
</dbReference>
<organism evidence="2 3">
    <name type="scientific">Eruca vesicaria subsp. sativa</name>
    <name type="common">Garden rocket</name>
    <name type="synonym">Eruca sativa</name>
    <dbReference type="NCBI Taxonomy" id="29727"/>
    <lineage>
        <taxon>Eukaryota</taxon>
        <taxon>Viridiplantae</taxon>
        <taxon>Streptophyta</taxon>
        <taxon>Embryophyta</taxon>
        <taxon>Tracheophyta</taxon>
        <taxon>Spermatophyta</taxon>
        <taxon>Magnoliopsida</taxon>
        <taxon>eudicotyledons</taxon>
        <taxon>Gunneridae</taxon>
        <taxon>Pentapetalae</taxon>
        <taxon>rosids</taxon>
        <taxon>malvids</taxon>
        <taxon>Brassicales</taxon>
        <taxon>Brassicaceae</taxon>
        <taxon>Brassiceae</taxon>
        <taxon>Eruca</taxon>
    </lineage>
</organism>
<dbReference type="Gene3D" id="1.50.10.130">
    <property type="entry name" value="Terpene synthase, N-terminal domain"/>
    <property type="match status" value="1"/>
</dbReference>
<dbReference type="Pfam" id="PF01397">
    <property type="entry name" value="Terpene_synth"/>
    <property type="match status" value="1"/>
</dbReference>
<dbReference type="InterPro" id="IPR036965">
    <property type="entry name" value="Terpene_synth_N_sf"/>
</dbReference>
<sequence length="156" mass="18124">MEATRKVDHESFDFTKLPPSKWGDHFLTVTVTDSDLDALAKEIEVLKPKVMDMTILYSQDDDEATIKRKILVIHFLVSLGLAYHFENEIEHIVKVAFEKITDLIADENDLYMISIMFRVFRTYGHNMSSAKCFIKVKNHQLKYQSILLSPKSNREV</sequence>
<protein>
    <recommendedName>
        <fullName evidence="1">Terpene synthase N-terminal domain-containing protein</fullName>
    </recommendedName>
</protein>
<reference evidence="2 3" key="1">
    <citation type="submission" date="2022-03" db="EMBL/GenBank/DDBJ databases">
        <authorList>
            <person name="Macdonald S."/>
            <person name="Ahmed S."/>
            <person name="Newling K."/>
        </authorList>
    </citation>
    <scope>NUCLEOTIDE SEQUENCE [LARGE SCALE GENOMIC DNA]</scope>
</reference>
<evidence type="ECO:0000313" key="2">
    <source>
        <dbReference type="EMBL" id="CAH8315783.1"/>
    </source>
</evidence>
<evidence type="ECO:0000259" key="1">
    <source>
        <dbReference type="Pfam" id="PF01397"/>
    </source>
</evidence>
<name>A0ABC8J7L7_ERUVS</name>
<dbReference type="Proteomes" id="UP001642260">
    <property type="component" value="Unassembled WGS sequence"/>
</dbReference>
<feature type="domain" description="Terpene synthase N-terminal" evidence="1">
    <location>
        <begin position="21"/>
        <end position="144"/>
    </location>
</feature>
<evidence type="ECO:0000313" key="3">
    <source>
        <dbReference type="Proteomes" id="UP001642260"/>
    </source>
</evidence>
<proteinExistence type="predicted"/>
<dbReference type="AlphaFoldDB" id="A0ABC8J7L7"/>
<dbReference type="PANTHER" id="PTHR31045">
    <property type="entry name" value="PLAC8 FAMILY PROTEIN-RELATED"/>
    <property type="match status" value="1"/>
</dbReference>
<accession>A0ABC8J7L7</accession>
<dbReference type="EMBL" id="CAKOAT010083377">
    <property type="protein sequence ID" value="CAH8315783.1"/>
    <property type="molecule type" value="Genomic_DNA"/>
</dbReference>
<dbReference type="SUPFAM" id="SSF48239">
    <property type="entry name" value="Terpenoid cyclases/Protein prenyltransferases"/>
    <property type="match status" value="1"/>
</dbReference>
<gene>
    <name evidence="2" type="ORF">ERUC_LOCUS7508</name>
</gene>